<reference evidence="2" key="1">
    <citation type="submission" date="2023-05" db="EMBL/GenBank/DDBJ databases">
        <title>High-quality long-read genome of Scophthalmus maximus.</title>
        <authorList>
            <person name="Lien S."/>
            <person name="Martinez P."/>
        </authorList>
    </citation>
    <scope>NUCLEOTIDE SEQUENCE [LARGE SCALE GENOMIC DNA]</scope>
</reference>
<feature type="signal peptide" evidence="1">
    <location>
        <begin position="1"/>
        <end position="20"/>
    </location>
</feature>
<dbReference type="Proteomes" id="UP000694558">
    <property type="component" value="Chromosome 7"/>
</dbReference>
<organism evidence="2 3">
    <name type="scientific">Scophthalmus maximus</name>
    <name type="common">Turbot</name>
    <name type="synonym">Psetta maxima</name>
    <dbReference type="NCBI Taxonomy" id="52904"/>
    <lineage>
        <taxon>Eukaryota</taxon>
        <taxon>Metazoa</taxon>
        <taxon>Chordata</taxon>
        <taxon>Craniata</taxon>
        <taxon>Vertebrata</taxon>
        <taxon>Euteleostomi</taxon>
        <taxon>Actinopterygii</taxon>
        <taxon>Neopterygii</taxon>
        <taxon>Teleostei</taxon>
        <taxon>Neoteleostei</taxon>
        <taxon>Acanthomorphata</taxon>
        <taxon>Carangaria</taxon>
        <taxon>Pleuronectiformes</taxon>
        <taxon>Pleuronectoidei</taxon>
        <taxon>Scophthalmidae</taxon>
        <taxon>Scophthalmus</taxon>
    </lineage>
</organism>
<accession>A0A8D3ARK5</accession>
<name>A0A8D3ARK5_SCOMX</name>
<dbReference type="AlphaFoldDB" id="A0A8D3ARK5"/>
<sequence length="126" mass="14023">MIDTHPGLELLYLLLASLHGDLLSLIQTVLQVFDGLLHVLLHTLQVRAGRVIKLELSILESMTFNGLIPAASLSIERALKSVHNSLMVSFCLLHLFIFFGQLALNISFHLIELELGSENLPLLMLQ</sequence>
<reference evidence="2" key="2">
    <citation type="submission" date="2025-08" db="UniProtKB">
        <authorList>
            <consortium name="Ensembl"/>
        </authorList>
    </citation>
    <scope>IDENTIFICATION</scope>
</reference>
<proteinExistence type="predicted"/>
<keyword evidence="1" id="KW-0732">Signal</keyword>
<dbReference type="Ensembl" id="ENSSMAT00000022644.2">
    <property type="protein sequence ID" value="ENSSMAP00000022385.2"/>
    <property type="gene ID" value="ENSSMAG00000013690.2"/>
</dbReference>
<protein>
    <submittedName>
        <fullName evidence="2">Uncharacterized protein</fullName>
    </submittedName>
</protein>
<evidence type="ECO:0000313" key="3">
    <source>
        <dbReference type="Proteomes" id="UP000694558"/>
    </source>
</evidence>
<evidence type="ECO:0000313" key="2">
    <source>
        <dbReference type="Ensembl" id="ENSSMAP00000022385.2"/>
    </source>
</evidence>
<dbReference type="GeneTree" id="ENSGT00990000203911"/>
<feature type="chain" id="PRO_5034253778" evidence="1">
    <location>
        <begin position="21"/>
        <end position="126"/>
    </location>
</feature>
<evidence type="ECO:0000256" key="1">
    <source>
        <dbReference type="SAM" id="SignalP"/>
    </source>
</evidence>